<evidence type="ECO:0000256" key="11">
    <source>
        <dbReference type="RuleBase" id="RU003357"/>
    </source>
</evidence>
<evidence type="ECO:0000256" key="5">
    <source>
        <dbReference type="ARBA" id="ARBA00022729"/>
    </source>
</evidence>
<dbReference type="SUPFAM" id="SSF49464">
    <property type="entry name" value="Carboxypeptidase regulatory domain-like"/>
    <property type="match status" value="1"/>
</dbReference>
<feature type="domain" description="TonB-dependent receptor-like beta-barrel" evidence="13">
    <location>
        <begin position="283"/>
        <end position="679"/>
    </location>
</feature>
<sequence length="720" mass="81379">MQKIFLGLFLLVSSLNVEAQNSLICLVRDSVTNIPLPGVTIMLNHTTNGTTTDANGKATLPNIPNGPQSILFSFLGYAKKQVKFTFPLNSSNQTQSILLAPVIAALDEIYITSTRTNARIEDLPIRVEVLGQEEMDEESTIVPGNITSILGDLAIITVQRSNPVNANDVIRMQGLDARYTQILRDGLPLYGGFSGSLGVLSIPPLDLRQVEIIKGSASTLYGGGAIGGLLNFISKTPTDSTQNIFLLNASTLKEYNVNSFLSRKWKKAGYTIYAGANYKQANDVNHDGFAEVPFDEYNTIHPRWFFYLKPGTDLTIGYSGTYNQRQGGDWKAIRNHPTINHPFLQKEKIFRNMLEIQLNHQVNAQRKFNLKSAGNIFKREMQLPNFAFTGTQYNSYTEVNNLWQLPKQSVIVGVNVTTEAFRKIEPDLVLFKNYTNMVPGVFVQHDWQVWPKLSLETGLRFDHHNRFGNFVLPRLSFFYKPIRNLSGRVAFGTGYKAPTLFDFSDPSLTLIDFAKNTKAEKSQGINADLNYNILLWDSLSISLNQAFYYTHINHINVLVSNTAGQQTLINTDYHVVSYGTDTYARIEYNSLELYVGYNHTYAYHKNTQVKFNMPFNPKDKFSTTLAYEKEGNWRTGMEASYSGNQYLFNNQKVKNYWFMAGMIEKKFGSNSLVVNCENIFDVRQSKYEPLVEGTITTPVFRPLWMPVEGRVVNVSLKILL</sequence>
<dbReference type="Gene3D" id="2.60.40.1120">
    <property type="entry name" value="Carboxypeptidase-like, regulatory domain"/>
    <property type="match status" value="1"/>
</dbReference>
<dbReference type="Pfam" id="PF00593">
    <property type="entry name" value="TonB_dep_Rec_b-barrel"/>
    <property type="match status" value="1"/>
</dbReference>
<dbReference type="InterPro" id="IPR039426">
    <property type="entry name" value="TonB-dep_rcpt-like"/>
</dbReference>
<keyword evidence="9 10" id="KW-0998">Cell outer membrane</keyword>
<dbReference type="EMBL" id="CP055153">
    <property type="protein sequence ID" value="QMU27466.1"/>
    <property type="molecule type" value="Genomic_DNA"/>
</dbReference>
<keyword evidence="8 15" id="KW-0675">Receptor</keyword>
<dbReference type="InterPro" id="IPR008969">
    <property type="entry name" value="CarboxyPept-like_regulatory"/>
</dbReference>
<keyword evidence="6 11" id="KW-0798">TonB box</keyword>
<dbReference type="AlphaFoldDB" id="A0A7L7L3T9"/>
<dbReference type="Proteomes" id="UP000514509">
    <property type="component" value="Chromosome"/>
</dbReference>
<evidence type="ECO:0000256" key="8">
    <source>
        <dbReference type="ARBA" id="ARBA00023170"/>
    </source>
</evidence>
<evidence type="ECO:0000259" key="13">
    <source>
        <dbReference type="Pfam" id="PF00593"/>
    </source>
</evidence>
<dbReference type="InterPro" id="IPR012910">
    <property type="entry name" value="Plug_dom"/>
</dbReference>
<comment type="subcellular location">
    <subcellularLocation>
        <location evidence="1 10">Cell outer membrane</location>
        <topology evidence="1 10">Multi-pass membrane protein</topology>
    </subcellularLocation>
</comment>
<dbReference type="Gene3D" id="2.170.130.10">
    <property type="entry name" value="TonB-dependent receptor, plug domain"/>
    <property type="match status" value="1"/>
</dbReference>
<evidence type="ECO:0000256" key="7">
    <source>
        <dbReference type="ARBA" id="ARBA00023136"/>
    </source>
</evidence>
<feature type="domain" description="TonB-dependent receptor plug" evidence="14">
    <location>
        <begin position="120"/>
        <end position="228"/>
    </location>
</feature>
<keyword evidence="3 10" id="KW-1134">Transmembrane beta strand</keyword>
<keyword evidence="2 10" id="KW-0813">Transport</keyword>
<feature type="chain" id="PRO_5029883831" evidence="12">
    <location>
        <begin position="20"/>
        <end position="720"/>
    </location>
</feature>
<dbReference type="KEGG" id="add:HUW48_05180"/>
<dbReference type="Pfam" id="PF13715">
    <property type="entry name" value="CarbopepD_reg_2"/>
    <property type="match status" value="1"/>
</dbReference>
<evidence type="ECO:0000313" key="15">
    <source>
        <dbReference type="EMBL" id="QMU27466.1"/>
    </source>
</evidence>
<dbReference type="PANTHER" id="PTHR30069:SF29">
    <property type="entry name" value="HEMOGLOBIN AND HEMOGLOBIN-HAPTOGLOBIN-BINDING PROTEIN 1-RELATED"/>
    <property type="match status" value="1"/>
</dbReference>
<keyword evidence="4 10" id="KW-0812">Transmembrane</keyword>
<dbReference type="Gene3D" id="2.40.170.20">
    <property type="entry name" value="TonB-dependent receptor, beta-barrel domain"/>
    <property type="match status" value="1"/>
</dbReference>
<dbReference type="GO" id="GO:0009279">
    <property type="term" value="C:cell outer membrane"/>
    <property type="evidence" value="ECO:0007669"/>
    <property type="project" value="UniProtKB-SubCell"/>
</dbReference>
<dbReference type="PANTHER" id="PTHR30069">
    <property type="entry name" value="TONB-DEPENDENT OUTER MEMBRANE RECEPTOR"/>
    <property type="match status" value="1"/>
</dbReference>
<dbReference type="SUPFAM" id="SSF56935">
    <property type="entry name" value="Porins"/>
    <property type="match status" value="1"/>
</dbReference>
<evidence type="ECO:0000256" key="1">
    <source>
        <dbReference type="ARBA" id="ARBA00004571"/>
    </source>
</evidence>
<dbReference type="RefSeq" id="WP_182414661.1">
    <property type="nucleotide sequence ID" value="NZ_CP055153.1"/>
</dbReference>
<dbReference type="GO" id="GO:0015344">
    <property type="term" value="F:siderophore uptake transmembrane transporter activity"/>
    <property type="evidence" value="ECO:0007669"/>
    <property type="project" value="TreeGrafter"/>
</dbReference>
<dbReference type="InterPro" id="IPR036942">
    <property type="entry name" value="Beta-barrel_TonB_sf"/>
</dbReference>
<evidence type="ECO:0000256" key="3">
    <source>
        <dbReference type="ARBA" id="ARBA00022452"/>
    </source>
</evidence>
<evidence type="ECO:0000256" key="12">
    <source>
        <dbReference type="SAM" id="SignalP"/>
    </source>
</evidence>
<evidence type="ECO:0000256" key="10">
    <source>
        <dbReference type="PROSITE-ProRule" id="PRU01360"/>
    </source>
</evidence>
<dbReference type="InterPro" id="IPR000531">
    <property type="entry name" value="Beta-barrel_TonB"/>
</dbReference>
<evidence type="ECO:0000259" key="14">
    <source>
        <dbReference type="Pfam" id="PF07715"/>
    </source>
</evidence>
<dbReference type="InterPro" id="IPR037066">
    <property type="entry name" value="Plug_dom_sf"/>
</dbReference>
<keyword evidence="5 12" id="KW-0732">Signal</keyword>
<accession>A0A7L7L3T9</accession>
<reference evidence="15 16" key="1">
    <citation type="submission" date="2020-08" db="EMBL/GenBank/DDBJ databases">
        <title>Adhaeribacter dokdonensis sp. nov., isolated from the rhizosphere of Elymus tsukushiensis, a plant native to the Dokdo Islands, Republic of Korea.</title>
        <authorList>
            <person name="Ghim S.Y."/>
        </authorList>
    </citation>
    <scope>NUCLEOTIDE SEQUENCE [LARGE SCALE GENOMIC DNA]</scope>
    <source>
        <strain evidence="15 16">KUDC8001</strain>
    </source>
</reference>
<protein>
    <submittedName>
        <fullName evidence="15">TonB-dependent receptor</fullName>
    </submittedName>
</protein>
<dbReference type="PROSITE" id="PS52016">
    <property type="entry name" value="TONB_DEPENDENT_REC_3"/>
    <property type="match status" value="1"/>
</dbReference>
<comment type="similarity">
    <text evidence="10 11">Belongs to the TonB-dependent receptor family.</text>
</comment>
<name>A0A7L7L3T9_9BACT</name>
<dbReference type="GO" id="GO:0044718">
    <property type="term" value="P:siderophore transmembrane transport"/>
    <property type="evidence" value="ECO:0007669"/>
    <property type="project" value="TreeGrafter"/>
</dbReference>
<keyword evidence="16" id="KW-1185">Reference proteome</keyword>
<gene>
    <name evidence="15" type="ORF">HUW48_05180</name>
</gene>
<feature type="signal peptide" evidence="12">
    <location>
        <begin position="1"/>
        <end position="19"/>
    </location>
</feature>
<keyword evidence="7 10" id="KW-0472">Membrane</keyword>
<proteinExistence type="inferred from homology"/>
<evidence type="ECO:0000256" key="6">
    <source>
        <dbReference type="ARBA" id="ARBA00023077"/>
    </source>
</evidence>
<dbReference type="Pfam" id="PF07715">
    <property type="entry name" value="Plug"/>
    <property type="match status" value="1"/>
</dbReference>
<evidence type="ECO:0000256" key="4">
    <source>
        <dbReference type="ARBA" id="ARBA00022692"/>
    </source>
</evidence>
<evidence type="ECO:0000256" key="2">
    <source>
        <dbReference type="ARBA" id="ARBA00022448"/>
    </source>
</evidence>
<evidence type="ECO:0000313" key="16">
    <source>
        <dbReference type="Proteomes" id="UP000514509"/>
    </source>
</evidence>
<organism evidence="15 16">
    <name type="scientific">Adhaeribacter radiodurans</name>
    <dbReference type="NCBI Taxonomy" id="2745197"/>
    <lineage>
        <taxon>Bacteria</taxon>
        <taxon>Pseudomonadati</taxon>
        <taxon>Bacteroidota</taxon>
        <taxon>Cytophagia</taxon>
        <taxon>Cytophagales</taxon>
        <taxon>Hymenobacteraceae</taxon>
        <taxon>Adhaeribacter</taxon>
    </lineage>
</organism>
<evidence type="ECO:0000256" key="9">
    <source>
        <dbReference type="ARBA" id="ARBA00023237"/>
    </source>
</evidence>